<dbReference type="InterPro" id="IPR016840">
    <property type="entry name" value="Glyco_hydro_43_endo_a_Ara-ase"/>
</dbReference>
<evidence type="ECO:0000256" key="4">
    <source>
        <dbReference type="SAM" id="SignalP"/>
    </source>
</evidence>
<dbReference type="InterPro" id="IPR050727">
    <property type="entry name" value="GH43_arabinanases"/>
</dbReference>
<dbReference type="Proteomes" id="UP001597097">
    <property type="component" value="Unassembled WGS sequence"/>
</dbReference>
<keyword evidence="4" id="KW-0732">Signal</keyword>
<feature type="signal peptide" evidence="4">
    <location>
        <begin position="1"/>
        <end position="25"/>
    </location>
</feature>
<evidence type="ECO:0000313" key="5">
    <source>
        <dbReference type="EMBL" id="MFD1538540.1"/>
    </source>
</evidence>
<evidence type="ECO:0000256" key="1">
    <source>
        <dbReference type="ARBA" id="ARBA00022801"/>
    </source>
</evidence>
<dbReference type="EMBL" id="JBHUCM010000013">
    <property type="protein sequence ID" value="MFD1538540.1"/>
    <property type="molecule type" value="Genomic_DNA"/>
</dbReference>
<dbReference type="InterPro" id="IPR006710">
    <property type="entry name" value="Glyco_hydro_43"/>
</dbReference>
<feature type="chain" id="PRO_5045300358" evidence="4">
    <location>
        <begin position="26"/>
        <end position="320"/>
    </location>
</feature>
<protein>
    <submittedName>
        <fullName evidence="5">Arabinan endo-1,5-alpha-L-arabinosidase</fullName>
    </submittedName>
</protein>
<reference evidence="6" key="1">
    <citation type="journal article" date="2019" name="Int. J. Syst. Evol. Microbiol.">
        <title>The Global Catalogue of Microorganisms (GCM) 10K type strain sequencing project: providing services to taxonomists for standard genome sequencing and annotation.</title>
        <authorList>
            <consortium name="The Broad Institute Genomics Platform"/>
            <consortium name="The Broad Institute Genome Sequencing Center for Infectious Disease"/>
            <person name="Wu L."/>
            <person name="Ma J."/>
        </authorList>
    </citation>
    <scope>NUCLEOTIDE SEQUENCE [LARGE SCALE GENOMIC DNA]</scope>
    <source>
        <strain evidence="6">CGMCC 1.15399</strain>
    </source>
</reference>
<comment type="caution">
    <text evidence="5">The sequence shown here is derived from an EMBL/GenBank/DDBJ whole genome shotgun (WGS) entry which is preliminary data.</text>
</comment>
<evidence type="ECO:0000313" key="6">
    <source>
        <dbReference type="Proteomes" id="UP001597097"/>
    </source>
</evidence>
<proteinExistence type="inferred from homology"/>
<dbReference type="PIRSF" id="PIRSF026534">
    <property type="entry name" value="Endo_alpha-L-arabinosidase"/>
    <property type="match status" value="1"/>
</dbReference>
<organism evidence="5 6">
    <name type="scientific">Nonomuraea guangzhouensis</name>
    <dbReference type="NCBI Taxonomy" id="1291555"/>
    <lineage>
        <taxon>Bacteria</taxon>
        <taxon>Bacillati</taxon>
        <taxon>Actinomycetota</taxon>
        <taxon>Actinomycetes</taxon>
        <taxon>Streptosporangiales</taxon>
        <taxon>Streptosporangiaceae</taxon>
        <taxon>Nonomuraea</taxon>
    </lineage>
</organism>
<evidence type="ECO:0000256" key="2">
    <source>
        <dbReference type="ARBA" id="ARBA00023295"/>
    </source>
</evidence>
<dbReference type="CDD" id="cd08998">
    <property type="entry name" value="GH43_Arb43a-like"/>
    <property type="match status" value="1"/>
</dbReference>
<keyword evidence="6" id="KW-1185">Reference proteome</keyword>
<dbReference type="PANTHER" id="PTHR43301:SF3">
    <property type="entry name" value="ARABINAN ENDO-1,5-ALPHA-L-ARABINOSIDASE A-RELATED"/>
    <property type="match status" value="1"/>
</dbReference>
<keyword evidence="2 3" id="KW-0326">Glycosidase</keyword>
<comment type="similarity">
    <text evidence="3">Belongs to the glycosyl hydrolase 43 family.</text>
</comment>
<sequence length="320" mass="33529">MARSIISLVTVLVVVAVISVRPADAAAYPNPGYVTGSIGVHDPAVVKTSSGYLLANTGNNIALKTSTDRTAWRDAGVAFPGGASWTLPYTGGGASLWAPDISRHNGKYYMYYAASTFGSRNSAIFLATSATGASGTWANQGLVISTTSSSSYNAIDPNLITDAAGNWWLSFGSFWTGIKLIPLNSSTGLRSGTALYSIAQRTGGSTAVEAPFIFRHGSYYYLWVSFDLCCQGASSTYRIMVGRSAGVTGPYVDRNGTAMTSGGGTQVLAGHGSVHGPGHQAVITDSDADVLFYHYYADNGAPLLGINLIAYDSAGWPYVY</sequence>
<dbReference type="RefSeq" id="WP_219527324.1">
    <property type="nucleotide sequence ID" value="NZ_JAHKRM010000002.1"/>
</dbReference>
<accession>A0ABW4G7K8</accession>
<dbReference type="Pfam" id="PF04616">
    <property type="entry name" value="Glyco_hydro_43"/>
    <property type="match status" value="1"/>
</dbReference>
<evidence type="ECO:0000256" key="3">
    <source>
        <dbReference type="PIRNR" id="PIRNR026534"/>
    </source>
</evidence>
<name>A0ABW4G7K8_9ACTN</name>
<dbReference type="PANTHER" id="PTHR43301">
    <property type="entry name" value="ARABINAN ENDO-1,5-ALPHA-L-ARABINOSIDASE"/>
    <property type="match status" value="1"/>
</dbReference>
<comment type="pathway">
    <text evidence="3">Glycan metabolism; L-arabinan degradation.</text>
</comment>
<keyword evidence="1 3" id="KW-0378">Hydrolase</keyword>
<gene>
    <name evidence="5" type="ORF">ACFSJ0_15905</name>
</gene>